<dbReference type="SUPFAM" id="SSF90209">
    <property type="entry name" value="Ran binding protein zinc finger-like"/>
    <property type="match status" value="1"/>
</dbReference>
<comment type="subunit">
    <text evidence="9">Component of the endosomal sorting complex required for transport II (ESCRT-II).</text>
</comment>
<dbReference type="EMBL" id="CP090165">
    <property type="protein sequence ID" value="UJO14807.1"/>
    <property type="molecule type" value="Genomic_DNA"/>
</dbReference>
<dbReference type="PANTHER" id="PTHR13128:SF12">
    <property type="entry name" value="VACUOLAR PROTEIN-SORTING-ASSOCIATED PROTEIN 36"/>
    <property type="match status" value="1"/>
</dbReference>
<dbReference type="KEGG" id="ffu:CLAFUR5_08684"/>
<dbReference type="GO" id="GO:0000814">
    <property type="term" value="C:ESCRT II complex"/>
    <property type="evidence" value="ECO:0007669"/>
    <property type="project" value="UniProtKB-UniRule"/>
</dbReference>
<dbReference type="SUPFAM" id="SSF50729">
    <property type="entry name" value="PH domain-like"/>
    <property type="match status" value="1"/>
</dbReference>
<reference evidence="12" key="1">
    <citation type="submission" date="2021-12" db="EMBL/GenBank/DDBJ databases">
        <authorList>
            <person name="Zaccaron A."/>
            <person name="Stergiopoulos I."/>
        </authorList>
    </citation>
    <scope>NUCLEOTIDE SEQUENCE</scope>
    <source>
        <strain evidence="12">Race5_Kim</strain>
    </source>
</reference>
<comment type="subcellular location">
    <subcellularLocation>
        <location evidence="9">Cytoplasm</location>
    </subcellularLocation>
    <subcellularLocation>
        <location evidence="9">Endosome</location>
    </subcellularLocation>
</comment>
<dbReference type="Gene3D" id="2.30.30.380">
    <property type="entry name" value="Zn-finger domain of Sec23/24"/>
    <property type="match status" value="1"/>
</dbReference>
<dbReference type="SUPFAM" id="SSF46785">
    <property type="entry name" value="Winged helix' DNA-binding domain"/>
    <property type="match status" value="1"/>
</dbReference>
<dbReference type="PANTHER" id="PTHR13128">
    <property type="entry name" value="VACUOLAR PROTEIN-SORTING-ASSOCIATED PROTEIN 36"/>
    <property type="match status" value="1"/>
</dbReference>
<feature type="domain" description="GLUE N-terminal" evidence="11">
    <location>
        <begin position="6"/>
        <end position="324"/>
    </location>
</feature>
<feature type="region of interest" description="Disordered" evidence="10">
    <location>
        <begin position="323"/>
        <end position="350"/>
    </location>
</feature>
<keyword evidence="13" id="KW-1185">Reference proteome</keyword>
<keyword evidence="7 9" id="KW-0653">Protein transport</keyword>
<name>A0A9Q8P6G5_PASFU</name>
<evidence type="ECO:0000256" key="4">
    <source>
        <dbReference type="ARBA" id="ARBA00022753"/>
    </source>
</evidence>
<dbReference type="InterPro" id="IPR037855">
    <property type="entry name" value="Vps36"/>
</dbReference>
<evidence type="ECO:0000256" key="3">
    <source>
        <dbReference type="ARBA" id="ARBA00022723"/>
    </source>
</evidence>
<dbReference type="SMART" id="SM00547">
    <property type="entry name" value="ZnF_RBZ"/>
    <property type="match status" value="1"/>
</dbReference>
<dbReference type="InterPro" id="IPR031558">
    <property type="entry name" value="Vps36-NZF-N"/>
</dbReference>
<dbReference type="InterPro" id="IPR001876">
    <property type="entry name" value="Znf_RanBP2"/>
</dbReference>
<dbReference type="PROSITE" id="PS51495">
    <property type="entry name" value="GLUE"/>
    <property type="match status" value="1"/>
</dbReference>
<evidence type="ECO:0000313" key="13">
    <source>
        <dbReference type="Proteomes" id="UP000756132"/>
    </source>
</evidence>
<dbReference type="OMA" id="RVCYVDH"/>
<dbReference type="InterPro" id="IPR021648">
    <property type="entry name" value="GLUE_dom"/>
</dbReference>
<dbReference type="Pfam" id="PF16988">
    <property type="entry name" value="Vps36-NZF-N"/>
    <property type="match status" value="1"/>
</dbReference>
<dbReference type="InterPro" id="IPR036443">
    <property type="entry name" value="Znf_RanBP2_sf"/>
</dbReference>
<accession>A0A9Q8P6G5</accession>
<keyword evidence="5" id="KW-0863">Zinc-finger</keyword>
<gene>
    <name evidence="12" type="ORF">CLAFUR5_08684</name>
</gene>
<dbReference type="InterPro" id="IPR018527">
    <property type="entry name" value="Rubredoxin_Fe_BS"/>
</dbReference>
<evidence type="ECO:0000256" key="5">
    <source>
        <dbReference type="ARBA" id="ARBA00022771"/>
    </source>
</evidence>
<dbReference type="InterPro" id="IPR040608">
    <property type="entry name" value="Snf8/Vps36"/>
</dbReference>
<comment type="function">
    <text evidence="9">Component of the ESCRT-II complex (endosomal sorting complex required for transport II), which is required for multivesicular body (MVB) formation and sorting of endosomal cargo proteins into MVBs.</text>
</comment>
<keyword evidence="4 9" id="KW-0967">Endosome</keyword>
<dbReference type="FunFam" id="1.10.10.10:FF:000527">
    <property type="entry name" value="Vacuolar protein sorting protein (Vps36), putative"/>
    <property type="match status" value="1"/>
</dbReference>
<dbReference type="GO" id="GO:0043130">
    <property type="term" value="F:ubiquitin binding"/>
    <property type="evidence" value="ECO:0007669"/>
    <property type="project" value="UniProtKB-UniRule"/>
</dbReference>
<evidence type="ECO:0000256" key="10">
    <source>
        <dbReference type="SAM" id="MobiDB-lite"/>
    </source>
</evidence>
<dbReference type="Proteomes" id="UP000756132">
    <property type="component" value="Chromosome 3"/>
</dbReference>
<dbReference type="InterPro" id="IPR011993">
    <property type="entry name" value="PH-like_dom_sf"/>
</dbReference>
<dbReference type="Gene3D" id="1.10.10.10">
    <property type="entry name" value="Winged helix-like DNA-binding domain superfamily/Winged helix DNA-binding domain"/>
    <property type="match status" value="2"/>
</dbReference>
<dbReference type="GeneID" id="71988562"/>
<dbReference type="AlphaFoldDB" id="A0A9Q8P6G5"/>
<protein>
    <recommendedName>
        <fullName evidence="9">Vacuolar protein-sorting-associated protein 36</fullName>
    </recommendedName>
    <alternativeName>
        <fullName evidence="9">ESCRT-II complex subunit VPS36</fullName>
    </alternativeName>
</protein>
<comment type="similarity">
    <text evidence="1 9">Belongs to the VPS36 family.</text>
</comment>
<dbReference type="GO" id="GO:0031902">
    <property type="term" value="C:late endosome membrane"/>
    <property type="evidence" value="ECO:0007669"/>
    <property type="project" value="UniProtKB-UniRule"/>
</dbReference>
<dbReference type="Gene3D" id="2.30.29.30">
    <property type="entry name" value="Pleckstrin-homology domain (PH domain)/Phosphotyrosine-binding domain (PTB)"/>
    <property type="match status" value="2"/>
</dbReference>
<dbReference type="Pfam" id="PF04157">
    <property type="entry name" value="EAP30"/>
    <property type="match status" value="1"/>
</dbReference>
<dbReference type="FunFam" id="1.10.10.10:FF:000165">
    <property type="entry name" value="Vacuolar protein sorting protein (Vps36)"/>
    <property type="match status" value="1"/>
</dbReference>
<dbReference type="Gene3D" id="6.10.140.260">
    <property type="match status" value="1"/>
</dbReference>
<dbReference type="GO" id="GO:0043328">
    <property type="term" value="P:protein transport to vacuole involved in ubiquitin-dependent protein catabolic process via the multivesicular body sorting pathway"/>
    <property type="evidence" value="ECO:0007669"/>
    <property type="project" value="UniProtKB-UniRule"/>
</dbReference>
<sequence length="608" mass="66548">MFLRQLDLTTALRPSLYDDETLLFVQDGVGLYEGKDKIANYQNGHAYLTSHRVCYIDNVEPRKYSVAVDLKEIDRIEFYGGFMKSSPKITLFPKAVKKPVQGIRSPVPKYANPSDALVSRTSASPWPVSQSPAPPRDINATWVCPICGLSNKVPANFDPSTANQHTILPPCQACGVKPPLVLLTKVAIAAMSNRASAGSMPATPTTPRGSMDSPEPGTGHDMTSGSIPAGQCPRCTFQNHPSLTSCEVCGASFTGVIDQRLQHFGDDADRSASPGPIRNVSTLAGDETIETIKFSFRAGGEKTFHERLQNALVQRKWLLQSAPPVPRSSQTPPNGNGYHLPHGSPLAKSTPQRVVGIAGLEQRGALLRQNNQTVIGSAFEDLDALMTSAKEVIEMAEQFAKRSNGSADGDSDARRIISDSASALGLMTTKDMLGSGSSAEQLYITELSRDLAEFLTDDRKGVLRKEGGIMSLVDLWQVFNRTRNGIELISPLDFQKAAEQWDNLRLPIRLRHFKSGLLVVQERSRTDDKTIASVLRWLREPQYAFPPVEKAFGRGVTAQETAERFGWSIGVATEELEMAEETGAVCRDQCLDGVRFWENHLQLPAEQV</sequence>
<dbReference type="OrthoDB" id="271448at2759"/>
<dbReference type="GO" id="GO:0032266">
    <property type="term" value="F:phosphatidylinositol-3-phosphate binding"/>
    <property type="evidence" value="ECO:0007669"/>
    <property type="project" value="UniProtKB-UniRule"/>
</dbReference>
<reference evidence="12" key="2">
    <citation type="journal article" date="2022" name="Microb. Genom.">
        <title>A chromosome-scale genome assembly of the tomato pathogen Cladosporium fulvum reveals a compartmentalized genome architecture and the presence of a dispensable chromosome.</title>
        <authorList>
            <person name="Zaccaron A.Z."/>
            <person name="Chen L.H."/>
            <person name="Samaras A."/>
            <person name="Stergiopoulos I."/>
        </authorList>
    </citation>
    <scope>NUCLEOTIDE SEQUENCE</scope>
    <source>
        <strain evidence="12">Race5_Kim</strain>
    </source>
</reference>
<keyword evidence="6" id="KW-0862">Zinc</keyword>
<dbReference type="RefSeq" id="XP_047759173.1">
    <property type="nucleotide sequence ID" value="XM_047907832.1"/>
</dbReference>
<organism evidence="12 13">
    <name type="scientific">Passalora fulva</name>
    <name type="common">Tomato leaf mold</name>
    <name type="synonym">Cladosporium fulvum</name>
    <dbReference type="NCBI Taxonomy" id="5499"/>
    <lineage>
        <taxon>Eukaryota</taxon>
        <taxon>Fungi</taxon>
        <taxon>Dikarya</taxon>
        <taxon>Ascomycota</taxon>
        <taxon>Pezizomycotina</taxon>
        <taxon>Dothideomycetes</taxon>
        <taxon>Dothideomycetidae</taxon>
        <taxon>Mycosphaerellales</taxon>
        <taxon>Mycosphaerellaceae</taxon>
        <taxon>Fulvia</taxon>
    </lineage>
</organism>
<feature type="region of interest" description="Disordered" evidence="10">
    <location>
        <begin position="194"/>
        <end position="225"/>
    </location>
</feature>
<evidence type="ECO:0000256" key="1">
    <source>
        <dbReference type="ARBA" id="ARBA00009697"/>
    </source>
</evidence>
<evidence type="ECO:0000256" key="8">
    <source>
        <dbReference type="ARBA" id="ARBA00023054"/>
    </source>
</evidence>
<keyword evidence="3" id="KW-0479">Metal-binding</keyword>
<dbReference type="Pfam" id="PF11605">
    <property type="entry name" value="Vps36_ESCRT-II"/>
    <property type="match status" value="1"/>
</dbReference>
<evidence type="ECO:0000256" key="9">
    <source>
        <dbReference type="RuleBase" id="RU367095"/>
    </source>
</evidence>
<dbReference type="PROSITE" id="PS00202">
    <property type="entry name" value="RUBREDOXIN"/>
    <property type="match status" value="1"/>
</dbReference>
<evidence type="ECO:0000256" key="6">
    <source>
        <dbReference type="ARBA" id="ARBA00022833"/>
    </source>
</evidence>
<evidence type="ECO:0000256" key="2">
    <source>
        <dbReference type="ARBA" id="ARBA00022448"/>
    </source>
</evidence>
<evidence type="ECO:0000256" key="7">
    <source>
        <dbReference type="ARBA" id="ARBA00022927"/>
    </source>
</evidence>
<keyword evidence="9" id="KW-0963">Cytoplasm</keyword>
<evidence type="ECO:0000259" key="11">
    <source>
        <dbReference type="PROSITE" id="PS51495"/>
    </source>
</evidence>
<keyword evidence="2 9" id="KW-0813">Transport</keyword>
<dbReference type="InterPro" id="IPR036388">
    <property type="entry name" value="WH-like_DNA-bd_sf"/>
</dbReference>
<keyword evidence="8" id="KW-0175">Coiled coil</keyword>
<dbReference type="GO" id="GO:0008270">
    <property type="term" value="F:zinc ion binding"/>
    <property type="evidence" value="ECO:0007669"/>
    <property type="project" value="UniProtKB-KW"/>
</dbReference>
<dbReference type="InterPro" id="IPR036390">
    <property type="entry name" value="WH_DNA-bd_sf"/>
</dbReference>
<evidence type="ECO:0000313" key="12">
    <source>
        <dbReference type="EMBL" id="UJO14807.1"/>
    </source>
</evidence>
<proteinExistence type="inferred from homology"/>